<accession>A0ACC2IIL7</accession>
<evidence type="ECO:0000313" key="2">
    <source>
        <dbReference type="Proteomes" id="UP001153334"/>
    </source>
</evidence>
<comment type="caution">
    <text evidence="1">The sequence shown here is derived from an EMBL/GenBank/DDBJ whole genome shotgun (WGS) entry which is preliminary data.</text>
</comment>
<gene>
    <name evidence="1" type="ORF">ONZ43_g4766</name>
</gene>
<protein>
    <submittedName>
        <fullName evidence="1">Uncharacterized protein</fullName>
    </submittedName>
</protein>
<dbReference type="Proteomes" id="UP001153334">
    <property type="component" value="Unassembled WGS sequence"/>
</dbReference>
<reference evidence="1" key="1">
    <citation type="submission" date="2022-11" db="EMBL/GenBank/DDBJ databases">
        <title>Genome Sequence of Nemania bipapillata.</title>
        <authorList>
            <person name="Buettner E."/>
        </authorList>
    </citation>
    <scope>NUCLEOTIDE SEQUENCE</scope>
    <source>
        <strain evidence="1">CP14</strain>
    </source>
</reference>
<proteinExistence type="predicted"/>
<organism evidence="1 2">
    <name type="scientific">Nemania bipapillata</name>
    <dbReference type="NCBI Taxonomy" id="110536"/>
    <lineage>
        <taxon>Eukaryota</taxon>
        <taxon>Fungi</taxon>
        <taxon>Dikarya</taxon>
        <taxon>Ascomycota</taxon>
        <taxon>Pezizomycotina</taxon>
        <taxon>Sordariomycetes</taxon>
        <taxon>Xylariomycetidae</taxon>
        <taxon>Xylariales</taxon>
        <taxon>Xylariaceae</taxon>
        <taxon>Nemania</taxon>
    </lineage>
</organism>
<keyword evidence="2" id="KW-1185">Reference proteome</keyword>
<evidence type="ECO:0000313" key="1">
    <source>
        <dbReference type="EMBL" id="KAJ8115013.1"/>
    </source>
</evidence>
<sequence>MSRNIIQGTSNLSLGSGIATKVIIIGAGLGGLTLAQSLRRSGIPFKIFERDASIGARPQGYRIKIHSEASASLRSVLTPELWHRFENTCGKTVLGESNLNALNGAATASRKWRPGAGDGDIYSVDRSVLRHVLQQGLSDSGEDVISWGKEFLRYELCDDGTVKAHFKDGSYEQGSLLVGADGTRSRVTKQLIPNYSILDVEGVCIYGKTPITAELEAKAPALLRWISISRDEPPVIQGIVQGNDTISLLTEPMRFQSAYQQRYSEIPSDYVYWGLIMRRRVVASSDEELQDVLRVPGKALSMEITSEWHPSVRAILEQQDETYTSAIQILSSRPQVPEWKSDPRVTVLGDAIHVMSPAGGVGACTAIRDGFVLGAQLAEKGVGLESVAAYEQRMRQYATMSLQRSLAGGMKMFNQPPFDQCREVVI</sequence>
<name>A0ACC2IIL7_9PEZI</name>
<dbReference type="EMBL" id="JAPESX010001348">
    <property type="protein sequence ID" value="KAJ8115013.1"/>
    <property type="molecule type" value="Genomic_DNA"/>
</dbReference>